<proteinExistence type="predicted"/>
<accession>A0A6V7TL63</accession>
<comment type="caution">
    <text evidence="3">The sequence shown here is derived from an EMBL/GenBank/DDBJ whole genome shotgun (WGS) entry which is preliminary data.</text>
</comment>
<evidence type="ECO:0000313" key="4">
    <source>
        <dbReference type="Proteomes" id="UP000580250"/>
    </source>
</evidence>
<reference evidence="3 4" key="1">
    <citation type="submission" date="2020-08" db="EMBL/GenBank/DDBJ databases">
        <authorList>
            <person name="Koutsovoulos G."/>
            <person name="Danchin GJ E."/>
        </authorList>
    </citation>
    <scope>NUCLEOTIDE SEQUENCE [LARGE SCALE GENOMIC DNA]</scope>
</reference>
<feature type="compositionally biased region" description="Polar residues" evidence="1">
    <location>
        <begin position="76"/>
        <end position="85"/>
    </location>
</feature>
<feature type="transmembrane region" description="Helical" evidence="2">
    <location>
        <begin position="29"/>
        <end position="54"/>
    </location>
</feature>
<dbReference type="Proteomes" id="UP000580250">
    <property type="component" value="Unassembled WGS sequence"/>
</dbReference>
<sequence>MYISILQEITSTAYYYFRLSSKAKQALFSMYYCFASCLIILTESVLFISALLIVCGKSKRKIKKAGPKTLTDRQLKNNQQQSPKAKSSPMKKQKQTQAAAVPEKSSDKLGASPKKAETETAINSIDDVHPSNEAPKPRKFALDEKAKKIKDQGIKTLNPNETIGHVFSKRED</sequence>
<dbReference type="EMBL" id="CAJEWN010000005">
    <property type="protein sequence ID" value="CAD2126652.1"/>
    <property type="molecule type" value="Genomic_DNA"/>
</dbReference>
<protein>
    <submittedName>
        <fullName evidence="3">Uncharacterized protein</fullName>
    </submittedName>
</protein>
<gene>
    <name evidence="3" type="ORF">MENT_LOCUS1604</name>
</gene>
<feature type="region of interest" description="Disordered" evidence="1">
    <location>
        <begin position="65"/>
        <end position="172"/>
    </location>
</feature>
<name>A0A6V7TL63_MELEN</name>
<evidence type="ECO:0000256" key="2">
    <source>
        <dbReference type="SAM" id="Phobius"/>
    </source>
</evidence>
<keyword evidence="2" id="KW-0812">Transmembrane</keyword>
<feature type="compositionally biased region" description="Basic and acidic residues" evidence="1">
    <location>
        <begin position="140"/>
        <end position="153"/>
    </location>
</feature>
<organism evidence="3 4">
    <name type="scientific">Meloidogyne enterolobii</name>
    <name type="common">Root-knot nematode worm</name>
    <name type="synonym">Meloidogyne mayaguensis</name>
    <dbReference type="NCBI Taxonomy" id="390850"/>
    <lineage>
        <taxon>Eukaryota</taxon>
        <taxon>Metazoa</taxon>
        <taxon>Ecdysozoa</taxon>
        <taxon>Nematoda</taxon>
        <taxon>Chromadorea</taxon>
        <taxon>Rhabditida</taxon>
        <taxon>Tylenchina</taxon>
        <taxon>Tylenchomorpha</taxon>
        <taxon>Tylenchoidea</taxon>
        <taxon>Meloidogynidae</taxon>
        <taxon>Meloidogyninae</taxon>
        <taxon>Meloidogyne</taxon>
    </lineage>
</organism>
<keyword evidence="2" id="KW-1133">Transmembrane helix</keyword>
<dbReference type="AlphaFoldDB" id="A0A6V7TL63"/>
<evidence type="ECO:0000256" key="1">
    <source>
        <dbReference type="SAM" id="MobiDB-lite"/>
    </source>
</evidence>
<evidence type="ECO:0000313" key="3">
    <source>
        <dbReference type="EMBL" id="CAD2126652.1"/>
    </source>
</evidence>
<keyword evidence="2" id="KW-0472">Membrane</keyword>